<keyword evidence="3" id="KW-0547">Nucleotide-binding</keyword>
<dbReference type="EMBL" id="JRUN01000027">
    <property type="protein sequence ID" value="KHD85293.1"/>
    <property type="molecule type" value="Genomic_DNA"/>
</dbReference>
<dbReference type="Pfam" id="PF00294">
    <property type="entry name" value="PfkB"/>
    <property type="match status" value="1"/>
</dbReference>
<dbReference type="PANTHER" id="PTHR43085">
    <property type="entry name" value="HEXOKINASE FAMILY MEMBER"/>
    <property type="match status" value="1"/>
</dbReference>
<comment type="similarity">
    <text evidence="1">Belongs to the carbohydrate kinase PfkB family.</text>
</comment>
<dbReference type="SUPFAM" id="SSF53613">
    <property type="entry name" value="Ribokinase-like"/>
    <property type="match status" value="1"/>
</dbReference>
<dbReference type="STRING" id="363870.NG54_10195"/>
<dbReference type="AlphaFoldDB" id="A0A0A6VCV7"/>
<dbReference type="InterPro" id="IPR029056">
    <property type="entry name" value="Ribokinase-like"/>
</dbReference>
<comment type="caution">
    <text evidence="7">The sequence shown here is derived from an EMBL/GenBank/DDBJ whole genome shotgun (WGS) entry which is preliminary data.</text>
</comment>
<dbReference type="OrthoDB" id="9813569at2"/>
<name>A0A0A6VCV7_9BACI</name>
<sequence>MDVIGLGETMILFTPETKGLMRYAKYFSMKIAGAETNTLIGLSRLGHQTGWISRVGKDEFGSSMLSSIRGESIDVSQVKMDPAASTGIFFKEIVNEKAVRVNYYRKNSAASRLNPLDIKEDYIASAKYLYITGITPALSDSCLEAIFQAITYAKKHHVQVVFDPNIRKKLWSEEQAREVIVKIAQQSDIIFPGVSEGRFLFQVEDYREIAQRFLELGARLVVVKLGAGGAFYSMSNKSDTVPAFKIDRVVDPVGAGDGFAAGVLSGLLDGLSVKEAISRGCAVGAIVTTVDGDIEGLPDRGLLENFIHSNQEDVNR</sequence>
<evidence type="ECO:0000256" key="4">
    <source>
        <dbReference type="ARBA" id="ARBA00022777"/>
    </source>
</evidence>
<dbReference type="PANTHER" id="PTHR43085:SF1">
    <property type="entry name" value="PSEUDOURIDINE KINASE-RELATED"/>
    <property type="match status" value="1"/>
</dbReference>
<protein>
    <submittedName>
        <fullName evidence="7">2-dehydro-3-deoxygluconokinase</fullName>
    </submittedName>
</protein>
<gene>
    <name evidence="7" type="ORF">NG54_10195</name>
</gene>
<keyword evidence="4 7" id="KW-0418">Kinase</keyword>
<reference evidence="7 8" key="1">
    <citation type="submission" date="2014-10" db="EMBL/GenBank/DDBJ databases">
        <title>Draft genome of phytase producing Bacillus ginsengihumi strain M2.11.</title>
        <authorList>
            <person name="Toymentseva A."/>
            <person name="Boulygina E.A."/>
            <person name="Kazakov S.V."/>
            <person name="Kayumov I."/>
            <person name="Suleimanova A.D."/>
            <person name="Mardanova A.M."/>
            <person name="Maria S.N."/>
            <person name="Sergey M.Y."/>
            <person name="Sharipova M.R."/>
        </authorList>
    </citation>
    <scope>NUCLEOTIDE SEQUENCE [LARGE SCALE GENOMIC DNA]</scope>
    <source>
        <strain evidence="7 8">M2.11</strain>
    </source>
</reference>
<evidence type="ECO:0000259" key="6">
    <source>
        <dbReference type="Pfam" id="PF00294"/>
    </source>
</evidence>
<dbReference type="Proteomes" id="UP000030588">
    <property type="component" value="Unassembled WGS sequence"/>
</dbReference>
<feature type="domain" description="Carbohydrate kinase PfkB" evidence="6">
    <location>
        <begin position="6"/>
        <end position="299"/>
    </location>
</feature>
<evidence type="ECO:0000256" key="2">
    <source>
        <dbReference type="ARBA" id="ARBA00022679"/>
    </source>
</evidence>
<keyword evidence="5" id="KW-0067">ATP-binding</keyword>
<dbReference type="GO" id="GO:0005524">
    <property type="term" value="F:ATP binding"/>
    <property type="evidence" value="ECO:0007669"/>
    <property type="project" value="UniProtKB-KW"/>
</dbReference>
<dbReference type="PROSITE" id="PS00584">
    <property type="entry name" value="PFKB_KINASES_2"/>
    <property type="match status" value="1"/>
</dbReference>
<dbReference type="RefSeq" id="WP_035354718.1">
    <property type="nucleotide sequence ID" value="NZ_JRUN01000027.1"/>
</dbReference>
<proteinExistence type="inferred from homology"/>
<dbReference type="GO" id="GO:0016301">
    <property type="term" value="F:kinase activity"/>
    <property type="evidence" value="ECO:0007669"/>
    <property type="project" value="UniProtKB-KW"/>
</dbReference>
<dbReference type="Gene3D" id="3.40.1190.20">
    <property type="match status" value="1"/>
</dbReference>
<evidence type="ECO:0000256" key="3">
    <source>
        <dbReference type="ARBA" id="ARBA00022741"/>
    </source>
</evidence>
<evidence type="ECO:0000313" key="7">
    <source>
        <dbReference type="EMBL" id="KHD85293.1"/>
    </source>
</evidence>
<accession>A0A0A6VCV7</accession>
<dbReference type="InterPro" id="IPR002173">
    <property type="entry name" value="Carboh/pur_kinase_PfkB_CS"/>
</dbReference>
<dbReference type="CDD" id="cd01166">
    <property type="entry name" value="KdgK"/>
    <property type="match status" value="1"/>
</dbReference>
<dbReference type="InterPro" id="IPR050306">
    <property type="entry name" value="PfkB_Carbo_kinase"/>
</dbReference>
<evidence type="ECO:0000313" key="8">
    <source>
        <dbReference type="Proteomes" id="UP000030588"/>
    </source>
</evidence>
<organism evidence="7 8">
    <name type="scientific">Heyndrickxia ginsengihumi</name>
    <dbReference type="NCBI Taxonomy" id="363870"/>
    <lineage>
        <taxon>Bacteria</taxon>
        <taxon>Bacillati</taxon>
        <taxon>Bacillota</taxon>
        <taxon>Bacilli</taxon>
        <taxon>Bacillales</taxon>
        <taxon>Bacillaceae</taxon>
        <taxon>Heyndrickxia</taxon>
    </lineage>
</organism>
<dbReference type="InterPro" id="IPR011611">
    <property type="entry name" value="PfkB_dom"/>
</dbReference>
<keyword evidence="2" id="KW-0808">Transferase</keyword>
<evidence type="ECO:0000256" key="1">
    <source>
        <dbReference type="ARBA" id="ARBA00010688"/>
    </source>
</evidence>
<evidence type="ECO:0000256" key="5">
    <source>
        <dbReference type="ARBA" id="ARBA00022840"/>
    </source>
</evidence>